<sequence>MSQLVNVRIENKIAYLAMNRPEKRNALSVGMANELLEALLASDQNEKVNVIILSGEGNAFSAGGDLETLSQLNDSHEIMKYMKQAMDVIETIRKLDKYVISAVHGFAAGAGFSIALAADFIVASPEARFISSFTNVGIIPDLGMIKALTERLPSGLVKEWVSSGKSVSAKEAYERGLVNRLVEGDLLTEAANYAQFIVDGPPLANRFVKQLVNHADELTNETNRLQETAIQTLLLQTGDNKEGIRAFFDKRRPVFKGK</sequence>
<evidence type="ECO:0000313" key="4">
    <source>
        <dbReference type="EMBL" id="RDW20020.1"/>
    </source>
</evidence>
<reference evidence="5" key="1">
    <citation type="submission" date="2017-11" db="EMBL/GenBank/DDBJ databases">
        <authorList>
            <person name="Zhu W."/>
        </authorList>
    </citation>
    <scope>NUCLEOTIDE SEQUENCE [LARGE SCALE GENOMIC DNA]</scope>
    <source>
        <strain evidence="5">CAU 1183</strain>
    </source>
</reference>
<comment type="caution">
    <text evidence="4">The sequence shown here is derived from an EMBL/GenBank/DDBJ whole genome shotgun (WGS) entry which is preliminary data.</text>
</comment>
<dbReference type="GO" id="GO:0016829">
    <property type="term" value="F:lyase activity"/>
    <property type="evidence" value="ECO:0007669"/>
    <property type="project" value="UniProtKB-KW"/>
</dbReference>
<accession>A0A3D8PV29</accession>
<dbReference type="InterPro" id="IPR001753">
    <property type="entry name" value="Enoyl-CoA_hydra/iso"/>
</dbReference>
<keyword evidence="4" id="KW-0413">Isomerase</keyword>
<evidence type="ECO:0000256" key="3">
    <source>
        <dbReference type="RuleBase" id="RU003707"/>
    </source>
</evidence>
<dbReference type="PANTHER" id="PTHR11941">
    <property type="entry name" value="ENOYL-COA HYDRATASE-RELATED"/>
    <property type="match status" value="1"/>
</dbReference>
<organism evidence="4 5">
    <name type="scientific">Oceanobacillus arenosus</name>
    <dbReference type="NCBI Taxonomy" id="1229153"/>
    <lineage>
        <taxon>Bacteria</taxon>
        <taxon>Bacillati</taxon>
        <taxon>Bacillota</taxon>
        <taxon>Bacilli</taxon>
        <taxon>Bacillales</taxon>
        <taxon>Bacillaceae</taxon>
        <taxon>Oceanobacillus</taxon>
    </lineage>
</organism>
<keyword evidence="5" id="KW-1185">Reference proteome</keyword>
<keyword evidence="2" id="KW-0456">Lyase</keyword>
<proteinExistence type="inferred from homology"/>
<dbReference type="EMBL" id="PIOC01000011">
    <property type="protein sequence ID" value="RDW20020.1"/>
    <property type="molecule type" value="Genomic_DNA"/>
</dbReference>
<dbReference type="InterPro" id="IPR029045">
    <property type="entry name" value="ClpP/crotonase-like_dom_sf"/>
</dbReference>
<evidence type="ECO:0000256" key="1">
    <source>
        <dbReference type="ARBA" id="ARBA00005254"/>
    </source>
</evidence>
<gene>
    <name evidence="4" type="ORF">CWR48_06850</name>
</gene>
<comment type="similarity">
    <text evidence="1 3">Belongs to the enoyl-CoA hydratase/isomerase family.</text>
</comment>
<dbReference type="InterPro" id="IPR018376">
    <property type="entry name" value="Enoyl-CoA_hyd/isom_CS"/>
</dbReference>
<dbReference type="OrthoDB" id="9787660at2"/>
<dbReference type="Proteomes" id="UP000257143">
    <property type="component" value="Unassembled WGS sequence"/>
</dbReference>
<dbReference type="Gene3D" id="3.90.226.10">
    <property type="entry name" value="2-enoyl-CoA Hydratase, Chain A, domain 1"/>
    <property type="match status" value="1"/>
</dbReference>
<dbReference type="AlphaFoldDB" id="A0A3D8PV29"/>
<dbReference type="PROSITE" id="PS00166">
    <property type="entry name" value="ENOYL_COA_HYDRATASE"/>
    <property type="match status" value="1"/>
</dbReference>
<dbReference type="SUPFAM" id="SSF52096">
    <property type="entry name" value="ClpP/crotonase"/>
    <property type="match status" value="1"/>
</dbReference>
<evidence type="ECO:0000313" key="5">
    <source>
        <dbReference type="Proteomes" id="UP000257143"/>
    </source>
</evidence>
<dbReference type="GO" id="GO:0016853">
    <property type="term" value="F:isomerase activity"/>
    <property type="evidence" value="ECO:0007669"/>
    <property type="project" value="UniProtKB-KW"/>
</dbReference>
<dbReference type="PANTHER" id="PTHR11941:SF133">
    <property type="entry name" value="1,2-EPOXYPHENYLACETYL-COA ISOMERASE"/>
    <property type="match status" value="1"/>
</dbReference>
<dbReference type="Pfam" id="PF00378">
    <property type="entry name" value="ECH_1"/>
    <property type="match status" value="1"/>
</dbReference>
<protein>
    <submittedName>
        <fullName evidence="4">Enoyl-CoA hydratase/isomerase family protein</fullName>
    </submittedName>
</protein>
<dbReference type="CDD" id="cd06558">
    <property type="entry name" value="crotonase-like"/>
    <property type="match status" value="1"/>
</dbReference>
<dbReference type="Gene3D" id="1.10.12.10">
    <property type="entry name" value="Lyase 2-enoyl-coa Hydratase, Chain A, domain 2"/>
    <property type="match status" value="1"/>
</dbReference>
<name>A0A3D8PV29_9BACI</name>
<evidence type="ECO:0000256" key="2">
    <source>
        <dbReference type="ARBA" id="ARBA00023239"/>
    </source>
</evidence>
<dbReference type="RefSeq" id="WP_115772508.1">
    <property type="nucleotide sequence ID" value="NZ_PIOC01000011.1"/>
</dbReference>
<dbReference type="InterPro" id="IPR014748">
    <property type="entry name" value="Enoyl-CoA_hydra_C"/>
</dbReference>
<dbReference type="GO" id="GO:0006635">
    <property type="term" value="P:fatty acid beta-oxidation"/>
    <property type="evidence" value="ECO:0007669"/>
    <property type="project" value="TreeGrafter"/>
</dbReference>